<dbReference type="InterPro" id="IPR004843">
    <property type="entry name" value="Calcineurin-like_PHP"/>
</dbReference>
<proteinExistence type="predicted"/>
<dbReference type="Pfam" id="PF00149">
    <property type="entry name" value="Metallophos"/>
    <property type="match status" value="1"/>
</dbReference>
<sequence>MTSTMHPLTIIQLRGSRKRRLAHTLRNMHMHAAKPKAVSPPPDNPIRVVCISDTHNTRPVLPPGDVLIHAGDLAEKGSFDEVQAGLQWLSDQSQYRYKVLIAGNHDVLLDEAFLAKYPERRYGQTKTKDDLDWGSVIYLQDTSVTLEFPSRSLTIFGSPWTPQYGISAFQYPPGDGEGHWTGKFASLDSRAKPLVDIVVTHGPPKHHLDARDLYRAGCPYLAEELARLKPRLHVFGHIHVSYGHEDVVLDGVQRAYEEVMTGWGGWTTVGWMAVLVLWGRLKWLFGKLGIAGKERAATTFVNASVVSGRKNELCNEPIVVEL</sequence>
<gene>
    <name evidence="2" type="ORF">QBC46DRAFT_391137</name>
</gene>
<evidence type="ECO:0000259" key="1">
    <source>
        <dbReference type="Pfam" id="PF00149"/>
    </source>
</evidence>
<dbReference type="SUPFAM" id="SSF56300">
    <property type="entry name" value="Metallo-dependent phosphatases"/>
    <property type="match status" value="1"/>
</dbReference>
<dbReference type="CDD" id="cd07379">
    <property type="entry name" value="MPP_239FB"/>
    <property type="match status" value="1"/>
</dbReference>
<organism evidence="2 3">
    <name type="scientific">Diplogelasinospora grovesii</name>
    <dbReference type="NCBI Taxonomy" id="303347"/>
    <lineage>
        <taxon>Eukaryota</taxon>
        <taxon>Fungi</taxon>
        <taxon>Dikarya</taxon>
        <taxon>Ascomycota</taxon>
        <taxon>Pezizomycotina</taxon>
        <taxon>Sordariomycetes</taxon>
        <taxon>Sordariomycetidae</taxon>
        <taxon>Sordariales</taxon>
        <taxon>Diplogelasinosporaceae</taxon>
        <taxon>Diplogelasinospora</taxon>
    </lineage>
</organism>
<dbReference type="EMBL" id="MU853839">
    <property type="protein sequence ID" value="KAK3938003.1"/>
    <property type="molecule type" value="Genomic_DNA"/>
</dbReference>
<comment type="caution">
    <text evidence="2">The sequence shown here is derived from an EMBL/GenBank/DDBJ whole genome shotgun (WGS) entry which is preliminary data.</text>
</comment>
<dbReference type="PANTHER" id="PTHR12905">
    <property type="entry name" value="METALLOPHOSPHOESTERASE"/>
    <property type="match status" value="1"/>
</dbReference>
<dbReference type="AlphaFoldDB" id="A0AAN6N589"/>
<dbReference type="InterPro" id="IPR029052">
    <property type="entry name" value="Metallo-depent_PP-like"/>
</dbReference>
<protein>
    <submittedName>
        <fullName evidence="2">Metallo-dependent phosphatase-like protein</fullName>
    </submittedName>
</protein>
<evidence type="ECO:0000313" key="2">
    <source>
        <dbReference type="EMBL" id="KAK3938003.1"/>
    </source>
</evidence>
<dbReference type="Gene3D" id="3.60.21.10">
    <property type="match status" value="1"/>
</dbReference>
<reference evidence="3" key="1">
    <citation type="journal article" date="2023" name="Mol. Phylogenet. Evol.">
        <title>Genome-scale phylogeny and comparative genomics of the fungal order Sordariales.</title>
        <authorList>
            <person name="Hensen N."/>
            <person name="Bonometti L."/>
            <person name="Westerberg I."/>
            <person name="Brannstrom I.O."/>
            <person name="Guillou S."/>
            <person name="Cros-Aarteil S."/>
            <person name="Calhoun S."/>
            <person name="Haridas S."/>
            <person name="Kuo A."/>
            <person name="Mondo S."/>
            <person name="Pangilinan J."/>
            <person name="Riley R."/>
            <person name="LaButti K."/>
            <person name="Andreopoulos B."/>
            <person name="Lipzen A."/>
            <person name="Chen C."/>
            <person name="Yan M."/>
            <person name="Daum C."/>
            <person name="Ng V."/>
            <person name="Clum A."/>
            <person name="Steindorff A."/>
            <person name="Ohm R.A."/>
            <person name="Martin F."/>
            <person name="Silar P."/>
            <person name="Natvig D.O."/>
            <person name="Lalanne C."/>
            <person name="Gautier V."/>
            <person name="Ament-Velasquez S.L."/>
            <person name="Kruys A."/>
            <person name="Hutchinson M.I."/>
            <person name="Powell A.J."/>
            <person name="Barry K."/>
            <person name="Miller A.N."/>
            <person name="Grigoriev I.V."/>
            <person name="Debuchy R."/>
            <person name="Gladieux P."/>
            <person name="Hiltunen Thoren M."/>
            <person name="Johannesson H."/>
        </authorList>
    </citation>
    <scope>NUCLEOTIDE SEQUENCE [LARGE SCALE GENOMIC DNA]</scope>
    <source>
        <strain evidence="3">CBS 340.73</strain>
    </source>
</reference>
<dbReference type="InterPro" id="IPR051693">
    <property type="entry name" value="UPF0046_metallophosphoest"/>
</dbReference>
<dbReference type="PANTHER" id="PTHR12905:SF18">
    <property type="entry name" value="ESTER HYDROLASE, PUTATIVE (AFU_ORTHOLOGUE AFUA_4G03130)-RELATED"/>
    <property type="match status" value="1"/>
</dbReference>
<evidence type="ECO:0000313" key="3">
    <source>
        <dbReference type="Proteomes" id="UP001303473"/>
    </source>
</evidence>
<accession>A0AAN6N589</accession>
<dbReference type="GO" id="GO:0016787">
    <property type="term" value="F:hydrolase activity"/>
    <property type="evidence" value="ECO:0007669"/>
    <property type="project" value="InterPro"/>
</dbReference>
<name>A0AAN6N589_9PEZI</name>
<dbReference type="Proteomes" id="UP001303473">
    <property type="component" value="Unassembled WGS sequence"/>
</dbReference>
<feature type="domain" description="Calcineurin-like phosphoesterase" evidence="1">
    <location>
        <begin position="47"/>
        <end position="240"/>
    </location>
</feature>
<keyword evidence="3" id="KW-1185">Reference proteome</keyword>